<accession>A0A9N7YJF8</accession>
<feature type="compositionally biased region" description="Polar residues" evidence="1">
    <location>
        <begin position="97"/>
        <end position="106"/>
    </location>
</feature>
<protein>
    <submittedName>
        <fullName evidence="2">Uncharacterized protein</fullName>
    </submittedName>
</protein>
<proteinExistence type="predicted"/>
<feature type="region of interest" description="Disordered" evidence="1">
    <location>
        <begin position="64"/>
        <end position="145"/>
    </location>
</feature>
<feature type="compositionally biased region" description="Polar residues" evidence="1">
    <location>
        <begin position="64"/>
        <end position="80"/>
    </location>
</feature>
<dbReference type="EMBL" id="CADEAL010000888">
    <property type="protein sequence ID" value="CAB1426424.1"/>
    <property type="molecule type" value="Genomic_DNA"/>
</dbReference>
<sequence length="145" mass="16413">MWEEGEDQSPQRIFRALMESNFYRSSWEGLINEFTFKRAHPHVAGVISDLRPRSLQQILFPSRCTSHMVSDRQQQSQAGRTGRESGSTEKPSREQAQRPSWSNQPAAVTVKRPIRSLDVSGRFPGRGHVIAARSPRSGHTSTELL</sequence>
<dbReference type="Proteomes" id="UP001153269">
    <property type="component" value="Unassembled WGS sequence"/>
</dbReference>
<reference evidence="2" key="1">
    <citation type="submission" date="2020-03" db="EMBL/GenBank/DDBJ databases">
        <authorList>
            <person name="Weist P."/>
        </authorList>
    </citation>
    <scope>NUCLEOTIDE SEQUENCE</scope>
</reference>
<organism evidence="2 3">
    <name type="scientific">Pleuronectes platessa</name>
    <name type="common">European plaice</name>
    <dbReference type="NCBI Taxonomy" id="8262"/>
    <lineage>
        <taxon>Eukaryota</taxon>
        <taxon>Metazoa</taxon>
        <taxon>Chordata</taxon>
        <taxon>Craniata</taxon>
        <taxon>Vertebrata</taxon>
        <taxon>Euteleostomi</taxon>
        <taxon>Actinopterygii</taxon>
        <taxon>Neopterygii</taxon>
        <taxon>Teleostei</taxon>
        <taxon>Neoteleostei</taxon>
        <taxon>Acanthomorphata</taxon>
        <taxon>Carangaria</taxon>
        <taxon>Pleuronectiformes</taxon>
        <taxon>Pleuronectoidei</taxon>
        <taxon>Pleuronectidae</taxon>
        <taxon>Pleuronectes</taxon>
    </lineage>
</organism>
<dbReference type="AlphaFoldDB" id="A0A9N7YJF8"/>
<evidence type="ECO:0000313" key="2">
    <source>
        <dbReference type="EMBL" id="CAB1426424.1"/>
    </source>
</evidence>
<name>A0A9N7YJF8_PLEPL</name>
<feature type="compositionally biased region" description="Basic and acidic residues" evidence="1">
    <location>
        <begin position="81"/>
        <end position="96"/>
    </location>
</feature>
<evidence type="ECO:0000256" key="1">
    <source>
        <dbReference type="SAM" id="MobiDB-lite"/>
    </source>
</evidence>
<keyword evidence="3" id="KW-1185">Reference proteome</keyword>
<comment type="caution">
    <text evidence="2">The sequence shown here is derived from an EMBL/GenBank/DDBJ whole genome shotgun (WGS) entry which is preliminary data.</text>
</comment>
<gene>
    <name evidence="2" type="ORF">PLEPLA_LOCUS14360</name>
</gene>
<evidence type="ECO:0000313" key="3">
    <source>
        <dbReference type="Proteomes" id="UP001153269"/>
    </source>
</evidence>